<evidence type="ECO:0000313" key="3">
    <source>
        <dbReference type="Proteomes" id="UP000784294"/>
    </source>
</evidence>
<evidence type="ECO:0000256" key="1">
    <source>
        <dbReference type="SAM" id="MobiDB-lite"/>
    </source>
</evidence>
<gene>
    <name evidence="2" type="ORF">PXEA_LOCUS11867</name>
</gene>
<dbReference type="Proteomes" id="UP000784294">
    <property type="component" value="Unassembled WGS sequence"/>
</dbReference>
<evidence type="ECO:0000313" key="2">
    <source>
        <dbReference type="EMBL" id="VEL18427.1"/>
    </source>
</evidence>
<protein>
    <submittedName>
        <fullName evidence="2">Uncharacterized protein</fullName>
    </submittedName>
</protein>
<feature type="region of interest" description="Disordered" evidence="1">
    <location>
        <begin position="182"/>
        <end position="208"/>
    </location>
</feature>
<feature type="region of interest" description="Disordered" evidence="1">
    <location>
        <begin position="220"/>
        <end position="242"/>
    </location>
</feature>
<feature type="compositionally biased region" description="Polar residues" evidence="1">
    <location>
        <begin position="220"/>
        <end position="231"/>
    </location>
</feature>
<feature type="compositionally biased region" description="Polar residues" evidence="1">
    <location>
        <begin position="17"/>
        <end position="31"/>
    </location>
</feature>
<reference evidence="2" key="1">
    <citation type="submission" date="2018-11" db="EMBL/GenBank/DDBJ databases">
        <authorList>
            <consortium name="Pathogen Informatics"/>
        </authorList>
    </citation>
    <scope>NUCLEOTIDE SEQUENCE</scope>
</reference>
<keyword evidence="3" id="KW-1185">Reference proteome</keyword>
<dbReference type="AlphaFoldDB" id="A0A3S5A9P6"/>
<accession>A0A3S5A9P6</accession>
<comment type="caution">
    <text evidence="2">The sequence shown here is derived from an EMBL/GenBank/DDBJ whole genome shotgun (WGS) entry which is preliminary data.</text>
</comment>
<proteinExistence type="predicted"/>
<name>A0A3S5A9P6_9PLAT</name>
<feature type="region of interest" description="Disordered" evidence="1">
    <location>
        <begin position="97"/>
        <end position="120"/>
    </location>
</feature>
<sequence>MKCGSTHITHTVGPNAFPTSDQPTLASSRWTSPDCGPLPSQGNASAAPVRTYELTHPVVSPSTADEIFASLQAACMDEQQINAPPVVAISIVPTSRSESVSSRQGYEKVPSDSRTASSASRIRLRGVKSLGKAFTNSIIRPQLLGLGAKHASKHSTDCKTAGLHETTDQMVIPTSCILQDVNGKEPIPHGSKPAVQHPSPATPLPSEPLQACINNQQTATIHPQRQQQQHNHTSREVIGGSTGSCPLSGDADPFSLEMDELDKLLTGKQQYSINESQLGSVSMLFSCLLFFRRTFCSAHLLYRTIKLYQFTSFQFGDFYFVWKHMLKRFIGQSHEKTSAGLHCIAAVWR</sequence>
<feature type="region of interest" description="Disordered" evidence="1">
    <location>
        <begin position="1"/>
        <end position="45"/>
    </location>
</feature>
<dbReference type="EMBL" id="CAAALY010036968">
    <property type="protein sequence ID" value="VEL18427.1"/>
    <property type="molecule type" value="Genomic_DNA"/>
</dbReference>
<organism evidence="2 3">
    <name type="scientific">Protopolystoma xenopodis</name>
    <dbReference type="NCBI Taxonomy" id="117903"/>
    <lineage>
        <taxon>Eukaryota</taxon>
        <taxon>Metazoa</taxon>
        <taxon>Spiralia</taxon>
        <taxon>Lophotrochozoa</taxon>
        <taxon>Platyhelminthes</taxon>
        <taxon>Monogenea</taxon>
        <taxon>Polyopisthocotylea</taxon>
        <taxon>Polystomatidea</taxon>
        <taxon>Polystomatidae</taxon>
        <taxon>Protopolystoma</taxon>
    </lineage>
</organism>